<name>A0ACB9ZX30_CATRO</name>
<sequence>MGVRLFVIERSYVVWLISLERSGVPRATEVLGQEFLDQISPEGHRFMCYLFRLESSCGTYNLVPRGTQMPYSAVVDLVAGLGASQVVSELLVEGPEMAPVAPGIGPGTSIEEDPSEPTSDSEMTPEPEQGAPAVTGSMGTSLANTMPAALSPTPIPPVASVSSFPASLLRGGVREYDICCYCLWREQRAEAASQQWIEHVMSWSPVQDVLVASVRRRSRCWIEYRNMSGSQSPNRADKVMSENSQNRQSEPTREATLVQNKLHTK</sequence>
<accession>A0ACB9ZX30</accession>
<proteinExistence type="predicted"/>
<evidence type="ECO:0000313" key="1">
    <source>
        <dbReference type="EMBL" id="KAI5652277.1"/>
    </source>
</evidence>
<evidence type="ECO:0000313" key="2">
    <source>
        <dbReference type="Proteomes" id="UP001060085"/>
    </source>
</evidence>
<gene>
    <name evidence="1" type="ORF">M9H77_29464</name>
</gene>
<dbReference type="EMBL" id="CM044707">
    <property type="protein sequence ID" value="KAI5652277.1"/>
    <property type="molecule type" value="Genomic_DNA"/>
</dbReference>
<keyword evidence="2" id="KW-1185">Reference proteome</keyword>
<dbReference type="Proteomes" id="UP001060085">
    <property type="component" value="Linkage Group LG07"/>
</dbReference>
<reference evidence="2" key="1">
    <citation type="journal article" date="2023" name="Nat. Plants">
        <title>Single-cell RNA sequencing provides a high-resolution roadmap for understanding the multicellular compartmentation of specialized metabolism.</title>
        <authorList>
            <person name="Sun S."/>
            <person name="Shen X."/>
            <person name="Li Y."/>
            <person name="Li Y."/>
            <person name="Wang S."/>
            <person name="Li R."/>
            <person name="Zhang H."/>
            <person name="Shen G."/>
            <person name="Guo B."/>
            <person name="Wei J."/>
            <person name="Xu J."/>
            <person name="St-Pierre B."/>
            <person name="Chen S."/>
            <person name="Sun C."/>
        </authorList>
    </citation>
    <scope>NUCLEOTIDE SEQUENCE [LARGE SCALE GENOMIC DNA]</scope>
</reference>
<organism evidence="1 2">
    <name type="scientific">Catharanthus roseus</name>
    <name type="common">Madagascar periwinkle</name>
    <name type="synonym">Vinca rosea</name>
    <dbReference type="NCBI Taxonomy" id="4058"/>
    <lineage>
        <taxon>Eukaryota</taxon>
        <taxon>Viridiplantae</taxon>
        <taxon>Streptophyta</taxon>
        <taxon>Embryophyta</taxon>
        <taxon>Tracheophyta</taxon>
        <taxon>Spermatophyta</taxon>
        <taxon>Magnoliopsida</taxon>
        <taxon>eudicotyledons</taxon>
        <taxon>Gunneridae</taxon>
        <taxon>Pentapetalae</taxon>
        <taxon>asterids</taxon>
        <taxon>lamiids</taxon>
        <taxon>Gentianales</taxon>
        <taxon>Apocynaceae</taxon>
        <taxon>Rauvolfioideae</taxon>
        <taxon>Vinceae</taxon>
        <taxon>Catharanthinae</taxon>
        <taxon>Catharanthus</taxon>
    </lineage>
</organism>
<protein>
    <submittedName>
        <fullName evidence="1">Uncharacterized protein</fullName>
    </submittedName>
</protein>
<comment type="caution">
    <text evidence="1">The sequence shown here is derived from an EMBL/GenBank/DDBJ whole genome shotgun (WGS) entry which is preliminary data.</text>
</comment>